<name>A0ABQ5G606_9ASTR</name>
<dbReference type="Proteomes" id="UP001151760">
    <property type="component" value="Unassembled WGS sequence"/>
</dbReference>
<evidence type="ECO:0000313" key="2">
    <source>
        <dbReference type="Proteomes" id="UP001151760"/>
    </source>
</evidence>
<dbReference type="EMBL" id="BQNB010018095">
    <property type="protein sequence ID" value="GJT70638.1"/>
    <property type="molecule type" value="Genomic_DNA"/>
</dbReference>
<organism evidence="1 2">
    <name type="scientific">Tanacetum coccineum</name>
    <dbReference type="NCBI Taxonomy" id="301880"/>
    <lineage>
        <taxon>Eukaryota</taxon>
        <taxon>Viridiplantae</taxon>
        <taxon>Streptophyta</taxon>
        <taxon>Embryophyta</taxon>
        <taxon>Tracheophyta</taxon>
        <taxon>Spermatophyta</taxon>
        <taxon>Magnoliopsida</taxon>
        <taxon>eudicotyledons</taxon>
        <taxon>Gunneridae</taxon>
        <taxon>Pentapetalae</taxon>
        <taxon>asterids</taxon>
        <taxon>campanulids</taxon>
        <taxon>Asterales</taxon>
        <taxon>Asteraceae</taxon>
        <taxon>Asteroideae</taxon>
        <taxon>Anthemideae</taxon>
        <taxon>Anthemidinae</taxon>
        <taxon>Tanacetum</taxon>
    </lineage>
</organism>
<comment type="caution">
    <text evidence="1">The sequence shown here is derived from an EMBL/GenBank/DDBJ whole genome shotgun (WGS) entry which is preliminary data.</text>
</comment>
<gene>
    <name evidence="1" type="ORF">Tco_1029924</name>
</gene>
<proteinExistence type="predicted"/>
<reference evidence="1" key="2">
    <citation type="submission" date="2022-01" db="EMBL/GenBank/DDBJ databases">
        <authorList>
            <person name="Yamashiro T."/>
            <person name="Shiraishi A."/>
            <person name="Satake H."/>
            <person name="Nakayama K."/>
        </authorList>
    </citation>
    <scope>NUCLEOTIDE SEQUENCE</scope>
</reference>
<accession>A0ABQ5G606</accession>
<reference evidence="1" key="1">
    <citation type="journal article" date="2022" name="Int. J. Mol. Sci.">
        <title>Draft Genome of Tanacetum Coccineum: Genomic Comparison of Closely Related Tanacetum-Family Plants.</title>
        <authorList>
            <person name="Yamashiro T."/>
            <person name="Shiraishi A."/>
            <person name="Nakayama K."/>
            <person name="Satake H."/>
        </authorList>
    </citation>
    <scope>NUCLEOTIDE SEQUENCE</scope>
</reference>
<keyword evidence="2" id="KW-1185">Reference proteome</keyword>
<sequence length="130" mass="14859">MARSRQEKLGDKENVSLLNSKWRSGTECYLKSISMVGEWYDLVRKEKLSTTICRTFVNHFERVGPGGLSAEVNPDRDCENLRFVVKNALRLVGGNEIMKEAKAKKDPCLSFVELLEQGAEYTWEPRVQFG</sequence>
<protein>
    <submittedName>
        <fullName evidence="1">Uncharacterized protein</fullName>
    </submittedName>
</protein>
<evidence type="ECO:0000313" key="1">
    <source>
        <dbReference type="EMBL" id="GJT70638.1"/>
    </source>
</evidence>